<dbReference type="PANTHER" id="PTHR42977">
    <property type="entry name" value="HYDROLASE-RELATED"/>
    <property type="match status" value="1"/>
</dbReference>
<dbReference type="PANTHER" id="PTHR42977:SF1">
    <property type="entry name" value="BLR6576 PROTEIN"/>
    <property type="match status" value="1"/>
</dbReference>
<dbReference type="InterPro" id="IPR029058">
    <property type="entry name" value="AB_hydrolase_fold"/>
</dbReference>
<dbReference type="GO" id="GO:0004301">
    <property type="term" value="F:epoxide hydrolase activity"/>
    <property type="evidence" value="ECO:0007669"/>
    <property type="project" value="TreeGrafter"/>
</dbReference>
<sequence>MSNKKEISAAFPFESNFLDVSKSSIHYVDEGDKSAEHSFLLLHGNPTSSYLWRNIIPHLSPLGRVIAPDLIGMGKSGKPDIDYTFKDHIEYMDAFIDKMQLKNIIFVIQDWCSGIGFHYANRFRENVSGIVFLEAIVRSITWSDANLIERFIFKRFRHPKKGYKMIVKKHFFVNRFLPMMTGRKLTKEEMEHYRAPYLKEEHRKPLFVWPSQIAISGTPKFSTDIINAYNAYLPNSEVPKLMFHVKPGMIIKPKEAKQIKATWKNLTAIDLGKGKHYIQETHPHEIGQGIANWYIKTFNQSNK</sequence>
<protein>
    <submittedName>
        <fullName evidence="2">Haloalkane dehalogenase</fullName>
        <ecNumber evidence="2">3.8.1.5</ecNumber>
    </submittedName>
</protein>
<dbReference type="Proteomes" id="UP000310017">
    <property type="component" value="Chromosome"/>
</dbReference>
<dbReference type="Gene3D" id="3.40.50.1820">
    <property type="entry name" value="alpha/beta hydrolase"/>
    <property type="match status" value="1"/>
</dbReference>
<dbReference type="EC" id="3.8.1.5" evidence="2"/>
<dbReference type="EMBL" id="CP040710">
    <property type="protein sequence ID" value="QCW99435.1"/>
    <property type="molecule type" value="Genomic_DNA"/>
</dbReference>
<dbReference type="KEGG" id="asag:FGM00_04670"/>
<gene>
    <name evidence="2" type="ORF">FGM00_04670</name>
</gene>
<organism evidence="2 3">
    <name type="scientific">Aggregatimonas sangjinii</name>
    <dbReference type="NCBI Taxonomy" id="2583587"/>
    <lineage>
        <taxon>Bacteria</taxon>
        <taxon>Pseudomonadati</taxon>
        <taxon>Bacteroidota</taxon>
        <taxon>Flavobacteriia</taxon>
        <taxon>Flavobacteriales</taxon>
        <taxon>Flavobacteriaceae</taxon>
        <taxon>Aggregatimonas</taxon>
    </lineage>
</organism>
<dbReference type="Pfam" id="PF00561">
    <property type="entry name" value="Abhydrolase_1"/>
    <property type="match status" value="1"/>
</dbReference>
<keyword evidence="3" id="KW-1185">Reference proteome</keyword>
<evidence type="ECO:0000259" key="1">
    <source>
        <dbReference type="Pfam" id="PF00561"/>
    </source>
</evidence>
<feature type="domain" description="AB hydrolase-1" evidence="1">
    <location>
        <begin position="39"/>
        <end position="155"/>
    </location>
</feature>
<dbReference type="SUPFAM" id="SSF53474">
    <property type="entry name" value="alpha/beta-Hydrolases"/>
    <property type="match status" value="1"/>
</dbReference>
<evidence type="ECO:0000313" key="2">
    <source>
        <dbReference type="EMBL" id="QCW99435.1"/>
    </source>
</evidence>
<accession>A0A5B7SLJ8</accession>
<dbReference type="AlphaFoldDB" id="A0A5B7SLJ8"/>
<dbReference type="InterPro" id="IPR000073">
    <property type="entry name" value="AB_hydrolase_1"/>
</dbReference>
<dbReference type="InterPro" id="IPR051340">
    <property type="entry name" value="Haloalkane_dehalogenase"/>
</dbReference>
<evidence type="ECO:0000313" key="3">
    <source>
        <dbReference type="Proteomes" id="UP000310017"/>
    </source>
</evidence>
<keyword evidence="2" id="KW-0378">Hydrolase</keyword>
<dbReference type="GO" id="GO:0018786">
    <property type="term" value="F:haloalkane dehalogenase activity"/>
    <property type="evidence" value="ECO:0007669"/>
    <property type="project" value="UniProtKB-EC"/>
</dbReference>
<dbReference type="PRINTS" id="PR00412">
    <property type="entry name" value="EPOXHYDRLASE"/>
</dbReference>
<dbReference type="NCBIfam" id="NF002938">
    <property type="entry name" value="PRK03592.1"/>
    <property type="match status" value="1"/>
</dbReference>
<reference evidence="2 3" key="1">
    <citation type="submission" date="2019-05" db="EMBL/GenBank/DDBJ databases">
        <title>Genome sequencing of F202Z8.</title>
        <authorList>
            <person name="Kwon Y.M."/>
        </authorList>
    </citation>
    <scope>NUCLEOTIDE SEQUENCE [LARGE SCALE GENOMIC DNA]</scope>
    <source>
        <strain evidence="2 3">F202Z8</strain>
    </source>
</reference>
<name>A0A5B7SLJ8_9FLAO</name>
<dbReference type="InterPro" id="IPR000639">
    <property type="entry name" value="Epox_hydrolase-like"/>
</dbReference>
<dbReference type="RefSeq" id="WP_138851788.1">
    <property type="nucleotide sequence ID" value="NZ_CP040710.1"/>
</dbReference>
<proteinExistence type="predicted"/>
<dbReference type="OrthoDB" id="9799612at2"/>